<name>A0ABT9MQA7_9ACTN</name>
<evidence type="ECO:0000313" key="3">
    <source>
        <dbReference type="Proteomes" id="UP001240984"/>
    </source>
</evidence>
<keyword evidence="1" id="KW-0812">Transmembrane</keyword>
<proteinExistence type="predicted"/>
<gene>
    <name evidence="2" type="ORF">J2S43_002112</name>
</gene>
<accession>A0ABT9MQA7</accession>
<dbReference type="EMBL" id="JAUSRA010000001">
    <property type="protein sequence ID" value="MDP9793600.1"/>
    <property type="molecule type" value="Genomic_DNA"/>
</dbReference>
<keyword evidence="1" id="KW-1133">Transmembrane helix</keyword>
<evidence type="ECO:0000313" key="2">
    <source>
        <dbReference type="EMBL" id="MDP9793600.1"/>
    </source>
</evidence>
<keyword evidence="3" id="KW-1185">Reference proteome</keyword>
<evidence type="ECO:0000256" key="1">
    <source>
        <dbReference type="SAM" id="Phobius"/>
    </source>
</evidence>
<sequence>MPADPNFTAEKAPPSRRRLIIVGAIAAVVVLVAAGAGLAFYLRAPSGSGVAACQRVDGIGADLADGGTPVLSPDELREIADGLAGSENEALSHFGREYLRWALAGEPDRFKGAQGASYLHSQVLPACMVAGVEMTTSI</sequence>
<dbReference type="Proteomes" id="UP001240984">
    <property type="component" value="Unassembled WGS sequence"/>
</dbReference>
<organism evidence="2 3">
    <name type="scientific">Catenuloplanes nepalensis</name>
    <dbReference type="NCBI Taxonomy" id="587533"/>
    <lineage>
        <taxon>Bacteria</taxon>
        <taxon>Bacillati</taxon>
        <taxon>Actinomycetota</taxon>
        <taxon>Actinomycetes</taxon>
        <taxon>Micromonosporales</taxon>
        <taxon>Micromonosporaceae</taxon>
        <taxon>Catenuloplanes</taxon>
    </lineage>
</organism>
<dbReference type="RefSeq" id="WP_306828666.1">
    <property type="nucleotide sequence ID" value="NZ_JAUSRA010000001.1"/>
</dbReference>
<comment type="caution">
    <text evidence="2">The sequence shown here is derived from an EMBL/GenBank/DDBJ whole genome shotgun (WGS) entry which is preliminary data.</text>
</comment>
<reference evidence="2 3" key="1">
    <citation type="submission" date="2023-07" db="EMBL/GenBank/DDBJ databases">
        <title>Sequencing the genomes of 1000 actinobacteria strains.</title>
        <authorList>
            <person name="Klenk H.-P."/>
        </authorList>
    </citation>
    <scope>NUCLEOTIDE SEQUENCE [LARGE SCALE GENOMIC DNA]</scope>
    <source>
        <strain evidence="2 3">DSM 44710</strain>
    </source>
</reference>
<protein>
    <submittedName>
        <fullName evidence="2">Uncharacterized protein</fullName>
    </submittedName>
</protein>
<keyword evidence="1" id="KW-0472">Membrane</keyword>
<feature type="transmembrane region" description="Helical" evidence="1">
    <location>
        <begin position="20"/>
        <end position="42"/>
    </location>
</feature>